<evidence type="ECO:0000313" key="10">
    <source>
        <dbReference type="Proteomes" id="UP000825935"/>
    </source>
</evidence>
<keyword evidence="3" id="KW-0813">Transport</keyword>
<comment type="similarity">
    <text evidence="2">Belongs to the eukaryotic mitochondrial porin (TC 1.B.8.1) family.</text>
</comment>
<dbReference type="EMBL" id="CM035420">
    <property type="protein sequence ID" value="KAH7405307.1"/>
    <property type="molecule type" value="Genomic_DNA"/>
</dbReference>
<dbReference type="Pfam" id="PF01459">
    <property type="entry name" value="Porin_3"/>
    <property type="match status" value="1"/>
</dbReference>
<sequence length="276" mass="29602">MAKGPGLFSDIGKKARDLLYKDYNYDQKFTVTTSTSTGLSFSSCGIQKGDIFLGDLSAKFQKENWTADVKIDTKSNILATVTCDDPTPGLKAILNLSYPDQKCGKAELQYKHDYAGVSVNVGLTPSPLTEISAVVGNKGVTFGGEIGFDTASGSLTKYDAGLSFTKPDFTAALFLVDKADTVKFSYLHTLSPLTNSTVAAEIAHSISKDENTFSVGGLYMLDPLTTVKGRLSHNGRIAALIQHEWQPKSLVTISGEVDSRSLDKNARVGLALTLKP</sequence>
<dbReference type="EMBL" id="CM035420">
    <property type="protein sequence ID" value="KAH7405310.1"/>
    <property type="molecule type" value="Genomic_DNA"/>
</dbReference>
<dbReference type="GO" id="GO:0008308">
    <property type="term" value="F:voltage-gated monoatomic anion channel activity"/>
    <property type="evidence" value="ECO:0007669"/>
    <property type="project" value="InterPro"/>
</dbReference>
<dbReference type="CDD" id="cd07306">
    <property type="entry name" value="Porin3_VDAC"/>
    <property type="match status" value="1"/>
</dbReference>
<proteinExistence type="inferred from homology"/>
<dbReference type="InterPro" id="IPR027246">
    <property type="entry name" value="Porin_Euk/Tom40"/>
</dbReference>
<evidence type="ECO:0000313" key="9">
    <source>
        <dbReference type="EMBL" id="KAH7405307.1"/>
    </source>
</evidence>
<comment type="caution">
    <text evidence="9">The sequence shown here is derived from an EMBL/GenBank/DDBJ whole genome shotgun (WGS) entry which is preliminary data.</text>
</comment>
<keyword evidence="8" id="KW-0472">Membrane</keyword>
<keyword evidence="5" id="KW-0812">Transmembrane</keyword>
<dbReference type="GO" id="GO:0046930">
    <property type="term" value="C:pore complex"/>
    <property type="evidence" value="ECO:0007669"/>
    <property type="project" value="UniProtKB-KW"/>
</dbReference>
<dbReference type="EMBL" id="CM035420">
    <property type="protein sequence ID" value="KAH7405308.1"/>
    <property type="molecule type" value="Genomic_DNA"/>
</dbReference>
<evidence type="ECO:0000256" key="7">
    <source>
        <dbReference type="ARBA" id="ARBA00023114"/>
    </source>
</evidence>
<evidence type="ECO:0000256" key="1">
    <source>
        <dbReference type="ARBA" id="ARBA00004370"/>
    </source>
</evidence>
<dbReference type="OMA" id="FWIFIFE"/>
<dbReference type="OrthoDB" id="7827681at2759"/>
<dbReference type="EMBL" id="CM035420">
    <property type="protein sequence ID" value="KAH7405309.1"/>
    <property type="molecule type" value="Genomic_DNA"/>
</dbReference>
<evidence type="ECO:0000256" key="4">
    <source>
        <dbReference type="ARBA" id="ARBA00022452"/>
    </source>
</evidence>
<comment type="subcellular location">
    <subcellularLocation>
        <location evidence="1">Membrane</location>
    </subcellularLocation>
</comment>
<dbReference type="InterPro" id="IPR001925">
    <property type="entry name" value="Porin_Euk"/>
</dbReference>
<organism evidence="9 10">
    <name type="scientific">Ceratopteris richardii</name>
    <name type="common">Triangle waterfern</name>
    <dbReference type="NCBI Taxonomy" id="49495"/>
    <lineage>
        <taxon>Eukaryota</taxon>
        <taxon>Viridiplantae</taxon>
        <taxon>Streptophyta</taxon>
        <taxon>Embryophyta</taxon>
        <taxon>Tracheophyta</taxon>
        <taxon>Polypodiopsida</taxon>
        <taxon>Polypodiidae</taxon>
        <taxon>Polypodiales</taxon>
        <taxon>Pteridineae</taxon>
        <taxon>Pteridaceae</taxon>
        <taxon>Parkerioideae</taxon>
        <taxon>Ceratopteris</taxon>
    </lineage>
</organism>
<dbReference type="GO" id="GO:0015288">
    <property type="term" value="F:porin activity"/>
    <property type="evidence" value="ECO:0007669"/>
    <property type="project" value="UniProtKB-KW"/>
</dbReference>
<gene>
    <name evidence="9" type="ORF">KP509_15G065100</name>
</gene>
<evidence type="ECO:0000256" key="8">
    <source>
        <dbReference type="ARBA" id="ARBA00023136"/>
    </source>
</evidence>
<dbReference type="Gene3D" id="2.40.160.10">
    <property type="entry name" value="Porin"/>
    <property type="match status" value="1"/>
</dbReference>
<evidence type="ECO:0000256" key="3">
    <source>
        <dbReference type="ARBA" id="ARBA00022448"/>
    </source>
</evidence>
<keyword evidence="6" id="KW-0406">Ion transport</keyword>
<name>A0A8T2T805_CERRI</name>
<keyword evidence="7" id="KW-0626">Porin</keyword>
<keyword evidence="10" id="KW-1185">Reference proteome</keyword>
<dbReference type="InterPro" id="IPR023614">
    <property type="entry name" value="Porin_dom_sf"/>
</dbReference>
<accession>A0A8T2T805</accession>
<dbReference type="FunFam" id="2.40.160.10:FF:000003">
    <property type="entry name" value="Outer mitochondrial membrane protein porin"/>
    <property type="match status" value="1"/>
</dbReference>
<dbReference type="PANTHER" id="PTHR11743">
    <property type="entry name" value="VOLTAGE-DEPENDENT ANION-SELECTIVE CHANNEL"/>
    <property type="match status" value="1"/>
</dbReference>
<evidence type="ECO:0000256" key="2">
    <source>
        <dbReference type="ARBA" id="ARBA00009624"/>
    </source>
</evidence>
<dbReference type="PANTHER" id="PTHR11743:SF70">
    <property type="entry name" value="GH26960P-RELATED"/>
    <property type="match status" value="1"/>
</dbReference>
<dbReference type="EMBL" id="CM035420">
    <property type="protein sequence ID" value="KAH7405311.1"/>
    <property type="molecule type" value="Genomic_DNA"/>
</dbReference>
<dbReference type="Proteomes" id="UP000825935">
    <property type="component" value="Chromosome 15"/>
</dbReference>
<dbReference type="GO" id="GO:0005741">
    <property type="term" value="C:mitochondrial outer membrane"/>
    <property type="evidence" value="ECO:0007669"/>
    <property type="project" value="InterPro"/>
</dbReference>
<keyword evidence="4" id="KW-1134">Transmembrane beta strand</keyword>
<dbReference type="AlphaFoldDB" id="A0A8T2T805"/>
<dbReference type="EMBL" id="CM035420">
    <property type="protein sequence ID" value="KAH7405313.1"/>
    <property type="molecule type" value="Genomic_DNA"/>
</dbReference>
<reference evidence="9" key="1">
    <citation type="submission" date="2021-08" db="EMBL/GenBank/DDBJ databases">
        <title>WGS assembly of Ceratopteris richardii.</title>
        <authorList>
            <person name="Marchant D.B."/>
            <person name="Chen G."/>
            <person name="Jenkins J."/>
            <person name="Shu S."/>
            <person name="Leebens-Mack J."/>
            <person name="Grimwood J."/>
            <person name="Schmutz J."/>
            <person name="Soltis P."/>
            <person name="Soltis D."/>
            <person name="Chen Z.-H."/>
        </authorList>
    </citation>
    <scope>NUCLEOTIDE SEQUENCE</scope>
    <source>
        <strain evidence="9">Whitten #5841</strain>
        <tissue evidence="9">Leaf</tissue>
    </source>
</reference>
<protein>
    <submittedName>
        <fullName evidence="9">Uncharacterized protein</fullName>
    </submittedName>
</protein>
<evidence type="ECO:0000256" key="6">
    <source>
        <dbReference type="ARBA" id="ARBA00023065"/>
    </source>
</evidence>
<evidence type="ECO:0000256" key="5">
    <source>
        <dbReference type="ARBA" id="ARBA00022692"/>
    </source>
</evidence>